<dbReference type="RefSeq" id="WP_323305318.1">
    <property type="nucleotide sequence ID" value="NZ_JAYGHX010000004.1"/>
</dbReference>
<organism evidence="1 2">
    <name type="scientific">Cyanobium gracile UHCC 0139</name>
    <dbReference type="NCBI Taxonomy" id="3110308"/>
    <lineage>
        <taxon>Bacteria</taxon>
        <taxon>Bacillati</taxon>
        <taxon>Cyanobacteriota</taxon>
        <taxon>Cyanophyceae</taxon>
        <taxon>Synechococcales</taxon>
        <taxon>Prochlorococcaceae</taxon>
        <taxon>Cyanobium</taxon>
    </lineage>
</organism>
<evidence type="ECO:0000313" key="1">
    <source>
        <dbReference type="EMBL" id="MEA5391277.1"/>
    </source>
</evidence>
<evidence type="ECO:0000313" key="2">
    <source>
        <dbReference type="Proteomes" id="UP001304461"/>
    </source>
</evidence>
<protein>
    <submittedName>
        <fullName evidence="1">Uncharacterized protein</fullName>
    </submittedName>
</protein>
<dbReference type="EMBL" id="JAYGHX010000004">
    <property type="protein sequence ID" value="MEA5391277.1"/>
    <property type="molecule type" value="Genomic_DNA"/>
</dbReference>
<reference evidence="1 2" key="1">
    <citation type="submission" date="2023-12" db="EMBL/GenBank/DDBJ databases">
        <title>Baltic Sea Cyanobacteria.</title>
        <authorList>
            <person name="Delbaje E."/>
            <person name="Fewer D.P."/>
            <person name="Shishido T.K."/>
        </authorList>
    </citation>
    <scope>NUCLEOTIDE SEQUENCE [LARGE SCALE GENOMIC DNA]</scope>
    <source>
        <strain evidence="1 2">UHCC 0139</strain>
    </source>
</reference>
<comment type="caution">
    <text evidence="1">The sequence shown here is derived from an EMBL/GenBank/DDBJ whole genome shotgun (WGS) entry which is preliminary data.</text>
</comment>
<name>A0ABU5RU19_9CYAN</name>
<accession>A0ABU5RU19</accession>
<keyword evidence="2" id="KW-1185">Reference proteome</keyword>
<proteinExistence type="predicted"/>
<sequence length="81" mass="8998">MARHLRPLLAGLLGAYVLGYGVARVSIFHAVERYGGLEGKGPPRQDFITRRDRPPGDGWVYGLFLPAIKAEEATLGWIHNR</sequence>
<dbReference type="Proteomes" id="UP001304461">
    <property type="component" value="Unassembled WGS sequence"/>
</dbReference>
<gene>
    <name evidence="1" type="ORF">VB738_08390</name>
</gene>